<evidence type="ECO:0000256" key="1">
    <source>
        <dbReference type="SAM" id="Phobius"/>
    </source>
</evidence>
<dbReference type="RefSeq" id="WP_008317076.1">
    <property type="nucleotide sequence ID" value="NZ_AOLN01000001.1"/>
</dbReference>
<keyword evidence="1" id="KW-1133">Transmembrane helix</keyword>
<protein>
    <recommendedName>
        <fullName evidence="4">Fjo21</fullName>
    </recommendedName>
</protein>
<evidence type="ECO:0000313" key="3">
    <source>
        <dbReference type="Proteomes" id="UP000011550"/>
    </source>
</evidence>
<keyword evidence="3" id="KW-1185">Reference proteome</keyword>
<dbReference type="OrthoDB" id="267238at2157"/>
<dbReference type="AlphaFoldDB" id="M0IRP5"/>
<gene>
    <name evidence="2" type="ORF">C440_00085</name>
</gene>
<dbReference type="PATRIC" id="fig|662479.7.peg.18"/>
<keyword evidence="1" id="KW-0812">Transmembrane</keyword>
<proteinExistence type="predicted"/>
<dbReference type="STRING" id="662479.C440_00085"/>
<organism evidence="2 3">
    <name type="scientific">Haloferax mucosum ATCC BAA-1512</name>
    <dbReference type="NCBI Taxonomy" id="662479"/>
    <lineage>
        <taxon>Archaea</taxon>
        <taxon>Methanobacteriati</taxon>
        <taxon>Methanobacteriota</taxon>
        <taxon>Stenosarchaea group</taxon>
        <taxon>Halobacteria</taxon>
        <taxon>Halobacteriales</taxon>
        <taxon>Haloferacaceae</taxon>
        <taxon>Haloferax</taxon>
    </lineage>
</organism>
<dbReference type="PANTHER" id="PTHR36974">
    <property type="entry name" value="MEMBRANE PROTEIN-RELATED"/>
    <property type="match status" value="1"/>
</dbReference>
<feature type="transmembrane region" description="Helical" evidence="1">
    <location>
        <begin position="45"/>
        <end position="68"/>
    </location>
</feature>
<name>M0IRP5_9EURY</name>
<dbReference type="EMBL" id="AOLN01000001">
    <property type="protein sequence ID" value="ELZ98707.1"/>
    <property type="molecule type" value="Genomic_DNA"/>
</dbReference>
<feature type="transmembrane region" description="Helical" evidence="1">
    <location>
        <begin position="75"/>
        <end position="94"/>
    </location>
</feature>
<feature type="transmembrane region" description="Helical" evidence="1">
    <location>
        <begin position="16"/>
        <end position="33"/>
    </location>
</feature>
<comment type="caution">
    <text evidence="2">The sequence shown here is derived from an EMBL/GenBank/DDBJ whole genome shotgun (WGS) entry which is preliminary data.</text>
</comment>
<reference evidence="2 3" key="1">
    <citation type="journal article" date="2014" name="PLoS Genet.">
        <title>Phylogenetically driven sequencing of extremely halophilic archaea reveals strategies for static and dynamic osmo-response.</title>
        <authorList>
            <person name="Becker E.A."/>
            <person name="Seitzer P.M."/>
            <person name="Tritt A."/>
            <person name="Larsen D."/>
            <person name="Krusor M."/>
            <person name="Yao A.I."/>
            <person name="Wu D."/>
            <person name="Madern D."/>
            <person name="Eisen J.A."/>
            <person name="Darling A.E."/>
            <person name="Facciotti M.T."/>
        </authorList>
    </citation>
    <scope>NUCLEOTIDE SEQUENCE [LARGE SCALE GENOMIC DNA]</scope>
    <source>
        <strain evidence="2 3">ATCC BAA-1512</strain>
    </source>
</reference>
<evidence type="ECO:0000313" key="2">
    <source>
        <dbReference type="EMBL" id="ELZ98707.1"/>
    </source>
</evidence>
<evidence type="ECO:0008006" key="4">
    <source>
        <dbReference type="Google" id="ProtNLM"/>
    </source>
</evidence>
<accession>M0IRP5</accession>
<dbReference type="PANTHER" id="PTHR36974:SF1">
    <property type="entry name" value="DOXX FAMILY MEMBRANE PROTEIN"/>
    <property type="match status" value="1"/>
</dbReference>
<keyword evidence="1" id="KW-0472">Membrane</keyword>
<dbReference type="Proteomes" id="UP000011550">
    <property type="component" value="Unassembled WGS sequence"/>
</dbReference>
<sequence>MTDQADGVLARAKRPLRYVMGCLYIVAGVLHFVDPHVYVQLVPPSFPAALELVYISGIAEIALGAGVLVPRTRRLAAWGLIALLLAVFPANVYMATHDVVLTGAPEAIRNPSTAARWARLPLQGVLIAWAWWYTRPETDGWNDS</sequence>